<reference evidence="1" key="1">
    <citation type="submission" date="2019-05" db="EMBL/GenBank/DDBJ databases">
        <title>Revised genome assembly of Burkholderiaceae (previously Ralstonia) sp. PBA.</title>
        <authorList>
            <person name="Gan H.M."/>
        </authorList>
    </citation>
    <scope>NUCLEOTIDE SEQUENCE</scope>
    <source>
        <strain evidence="1">PBA</strain>
    </source>
</reference>
<evidence type="ECO:0000313" key="1">
    <source>
        <dbReference type="EMBL" id="TMS57271.1"/>
    </source>
</evidence>
<evidence type="ECO:0000313" key="2">
    <source>
        <dbReference type="Proteomes" id="UP000004277"/>
    </source>
</evidence>
<keyword evidence="2" id="KW-1185">Reference proteome</keyword>
<protein>
    <submittedName>
        <fullName evidence="1">Alkaline phosphatase</fullName>
    </submittedName>
</protein>
<dbReference type="Proteomes" id="UP000004277">
    <property type="component" value="Unassembled WGS sequence"/>
</dbReference>
<accession>A0ACD3SM10</accession>
<proteinExistence type="predicted"/>
<comment type="caution">
    <text evidence="1">The sequence shown here is derived from an EMBL/GenBank/DDBJ whole genome shotgun (WGS) entry which is preliminary data.</text>
</comment>
<name>A0ACD3SM10_9BURK</name>
<sequence length="518" mass="57985">MPDRRDFLKQLALGSSVALATVASHAAEPVTAAAFPSNPFRLGVASGYPTHEGVVLWTRLAPHPLEAQGGMPPVAMDVQWEIAEDEGFRHIVQRGVARARPEEAHAVHVELHGLEAEAWFFYRFRAGGYTSRIGRTRTAPAPEADAPRLRFTVASCQNYEHGYYGAYQHMLAEEPDLVLFLGDYIYETSTRPPRVREHAGPVPRTLAEYRQRHAQYKMDPDLQAMHAAAPWLLTWDDHEVENDYAGDASSHGTPVDTFLRQRAAAYRAYYEHMPLPRAMLFDATALRLYSTWHWGRLADFHLLDDRQYRSMQACGYLRTGAPAGASAGCLPREDDTRTMLSPAQEAWLDATLAATKARWNLLAQQTLFSPLGEEINHQMRYRLDGWDGYPAARQRLIDTLVARHPSNPVFLGGDVHSFMVSTVRNPADAERKPVATEFVTGSITSRGPGQARMDAAVRLHPHLLYANSRRHGYLRIDVTPQQMLVELRGVDSVERMLTDVSTLARFAVTDGKVGARNL</sequence>
<gene>
    <name evidence="1" type="ORF">MW7_015125</name>
</gene>
<organism evidence="1 2">
    <name type="scientific">Imbroritus primus</name>
    <dbReference type="NCBI Taxonomy" id="3058603"/>
    <lineage>
        <taxon>Bacteria</taxon>
        <taxon>Pseudomonadati</taxon>
        <taxon>Pseudomonadota</taxon>
        <taxon>Betaproteobacteria</taxon>
        <taxon>Burkholderiales</taxon>
        <taxon>Burkholderiaceae</taxon>
        <taxon>Imbroritus</taxon>
    </lineage>
</organism>
<dbReference type="EMBL" id="AKCV02000025">
    <property type="protein sequence ID" value="TMS57271.1"/>
    <property type="molecule type" value="Genomic_DNA"/>
</dbReference>